<evidence type="ECO:0000313" key="8">
    <source>
        <dbReference type="EMBL" id="MBC6678491.1"/>
    </source>
</evidence>
<comment type="similarity">
    <text evidence="2">Belongs to the EamA transporter family.</text>
</comment>
<comment type="subcellular location">
    <subcellularLocation>
        <location evidence="1">Membrane</location>
        <topology evidence="1">Multi-pass membrane protein</topology>
    </subcellularLocation>
</comment>
<dbReference type="AlphaFoldDB" id="A0A923SPG9"/>
<feature type="transmembrane region" description="Helical" evidence="6">
    <location>
        <begin position="69"/>
        <end position="91"/>
    </location>
</feature>
<dbReference type="PANTHER" id="PTHR22911:SF6">
    <property type="entry name" value="SOLUTE CARRIER FAMILY 35 MEMBER G1"/>
    <property type="match status" value="1"/>
</dbReference>
<dbReference type="InterPro" id="IPR037185">
    <property type="entry name" value="EmrE-like"/>
</dbReference>
<name>A0A923SPG9_9FIRM</name>
<dbReference type="Proteomes" id="UP000602647">
    <property type="component" value="Unassembled WGS sequence"/>
</dbReference>
<gene>
    <name evidence="8" type="ORF">H9L42_01440</name>
</gene>
<evidence type="ECO:0000256" key="6">
    <source>
        <dbReference type="SAM" id="Phobius"/>
    </source>
</evidence>
<evidence type="ECO:0000256" key="5">
    <source>
        <dbReference type="ARBA" id="ARBA00023136"/>
    </source>
</evidence>
<dbReference type="EMBL" id="JACRYT010000001">
    <property type="protein sequence ID" value="MBC6678491.1"/>
    <property type="molecule type" value="Genomic_DNA"/>
</dbReference>
<dbReference type="Pfam" id="PF00892">
    <property type="entry name" value="EamA"/>
    <property type="match status" value="2"/>
</dbReference>
<reference evidence="8" key="1">
    <citation type="submission" date="2020-08" db="EMBL/GenBank/DDBJ databases">
        <title>Genome public.</title>
        <authorList>
            <person name="Liu C."/>
            <person name="Sun Q."/>
        </authorList>
    </citation>
    <scope>NUCLEOTIDE SEQUENCE</scope>
    <source>
        <strain evidence="8">BX12</strain>
    </source>
</reference>
<feature type="transmembrane region" description="Helical" evidence="6">
    <location>
        <begin position="37"/>
        <end position="57"/>
    </location>
</feature>
<feature type="transmembrane region" description="Helical" evidence="6">
    <location>
        <begin position="179"/>
        <end position="197"/>
    </location>
</feature>
<feature type="transmembrane region" description="Helical" evidence="6">
    <location>
        <begin position="242"/>
        <end position="259"/>
    </location>
</feature>
<keyword evidence="5 6" id="KW-0472">Membrane</keyword>
<evidence type="ECO:0000259" key="7">
    <source>
        <dbReference type="Pfam" id="PF00892"/>
    </source>
</evidence>
<protein>
    <submittedName>
        <fullName evidence="8">DMT family transporter</fullName>
    </submittedName>
</protein>
<evidence type="ECO:0000256" key="1">
    <source>
        <dbReference type="ARBA" id="ARBA00004141"/>
    </source>
</evidence>
<accession>A0A923SPG9</accession>
<feature type="transmembrane region" description="Helical" evidence="6">
    <location>
        <begin position="265"/>
        <end position="283"/>
    </location>
</feature>
<feature type="transmembrane region" description="Helical" evidence="6">
    <location>
        <begin position="209"/>
        <end position="230"/>
    </location>
</feature>
<feature type="transmembrane region" description="Helical" evidence="6">
    <location>
        <begin position="121"/>
        <end position="141"/>
    </location>
</feature>
<feature type="transmembrane region" description="Helical" evidence="6">
    <location>
        <begin position="147"/>
        <end position="167"/>
    </location>
</feature>
<evidence type="ECO:0000256" key="2">
    <source>
        <dbReference type="ARBA" id="ARBA00007362"/>
    </source>
</evidence>
<organism evidence="8 9">
    <name type="scientific">Zhenpiania hominis</name>
    <dbReference type="NCBI Taxonomy" id="2763644"/>
    <lineage>
        <taxon>Bacteria</taxon>
        <taxon>Bacillati</taxon>
        <taxon>Bacillota</taxon>
        <taxon>Clostridia</taxon>
        <taxon>Peptostreptococcales</taxon>
        <taxon>Anaerovoracaceae</taxon>
        <taxon>Zhenpiania</taxon>
    </lineage>
</organism>
<feature type="domain" description="EamA" evidence="7">
    <location>
        <begin position="152"/>
        <end position="277"/>
    </location>
</feature>
<feature type="transmembrane region" description="Helical" evidence="6">
    <location>
        <begin position="7"/>
        <end position="25"/>
    </location>
</feature>
<evidence type="ECO:0000313" key="9">
    <source>
        <dbReference type="Proteomes" id="UP000602647"/>
    </source>
</evidence>
<sequence>MSEKQKAIFYIVCSAFFFALMNMFVKMAGDLPAIQKSFFRNFVAFFMALFLLMRSGAGFSFQKKNLPAFFGRSIFGTLGILCNFYSVDHLLLSDASILNKLSPFFAILSSYFILKEKITPIQGTAVAVAFGGALLVVKPGFAMAGVLVPSLIGVAGGLFAGVAYTLVRVLGQRGERGPFIVLFFSAFSCIVTLPFLIFDYHPMTGTQILMLLFAGLSAAGGQFTITAAYTHAPAREVSVYDYTQIVFAAALGFIFFSQIPDFWSIIGYCIIAGVAVWMFVYTARKDRSSKAGK</sequence>
<feature type="domain" description="EamA" evidence="7">
    <location>
        <begin position="6"/>
        <end position="137"/>
    </location>
</feature>
<evidence type="ECO:0000256" key="3">
    <source>
        <dbReference type="ARBA" id="ARBA00022692"/>
    </source>
</evidence>
<comment type="caution">
    <text evidence="8">The sequence shown here is derived from an EMBL/GenBank/DDBJ whole genome shotgun (WGS) entry which is preliminary data.</text>
</comment>
<feature type="transmembrane region" description="Helical" evidence="6">
    <location>
        <begin position="97"/>
        <end position="114"/>
    </location>
</feature>
<dbReference type="GO" id="GO:0016020">
    <property type="term" value="C:membrane"/>
    <property type="evidence" value="ECO:0007669"/>
    <property type="project" value="UniProtKB-SubCell"/>
</dbReference>
<dbReference type="PANTHER" id="PTHR22911">
    <property type="entry name" value="ACYL-MALONYL CONDENSING ENZYME-RELATED"/>
    <property type="match status" value="1"/>
</dbReference>
<keyword evidence="3 6" id="KW-0812">Transmembrane</keyword>
<dbReference type="InterPro" id="IPR000620">
    <property type="entry name" value="EamA_dom"/>
</dbReference>
<keyword evidence="9" id="KW-1185">Reference proteome</keyword>
<evidence type="ECO:0000256" key="4">
    <source>
        <dbReference type="ARBA" id="ARBA00022989"/>
    </source>
</evidence>
<dbReference type="SUPFAM" id="SSF103481">
    <property type="entry name" value="Multidrug resistance efflux transporter EmrE"/>
    <property type="match status" value="2"/>
</dbReference>
<keyword evidence="4 6" id="KW-1133">Transmembrane helix</keyword>
<proteinExistence type="inferred from homology"/>